<evidence type="ECO:0000313" key="9">
    <source>
        <dbReference type="EMBL" id="MBY08203.1"/>
    </source>
</evidence>
<evidence type="ECO:0000256" key="6">
    <source>
        <dbReference type="ARBA" id="ARBA00023274"/>
    </source>
</evidence>
<keyword evidence="4 9" id="KW-0689">Ribosomal protein</keyword>
<protein>
    <recommendedName>
        <fullName evidence="7">Large ribosomal subunit protein mL51</fullName>
    </recommendedName>
    <alternativeName>
        <fullName evidence="8">39S ribosomal protein L51, mitochondrial</fullName>
    </alternativeName>
</protein>
<keyword evidence="3" id="KW-0809">Transit peptide</keyword>
<sequence>MSWLLHSTLQRLSAVGPMKTAVRFWERRKFIRRYGYEDPIMKPGLLPRNPNSKRPIQALPTYVAKDAWCERRALFGQNDYIDILGDGKIKPLDIMTGVPLWLRGFQGNEFQMLLHKRRVFHSWKFSRPTKHRDLCKRIRFLYKVLNHRTKT</sequence>
<evidence type="ECO:0000256" key="7">
    <source>
        <dbReference type="ARBA" id="ARBA00035182"/>
    </source>
</evidence>
<organism evidence="9">
    <name type="scientific">Ornithodoros turicata</name>
    <dbReference type="NCBI Taxonomy" id="34597"/>
    <lineage>
        <taxon>Eukaryota</taxon>
        <taxon>Metazoa</taxon>
        <taxon>Ecdysozoa</taxon>
        <taxon>Arthropoda</taxon>
        <taxon>Chelicerata</taxon>
        <taxon>Arachnida</taxon>
        <taxon>Acari</taxon>
        <taxon>Parasitiformes</taxon>
        <taxon>Ixodida</taxon>
        <taxon>Ixodoidea</taxon>
        <taxon>Argasidae</taxon>
        <taxon>Ornithodorinae</taxon>
        <taxon>Ornithodoros</taxon>
    </lineage>
</organism>
<dbReference type="PANTHER" id="PTHR13409:SF0">
    <property type="entry name" value="LARGE RIBOSOMAL SUBUNIT PROTEIN ML51"/>
    <property type="match status" value="1"/>
</dbReference>
<dbReference type="GO" id="GO:0005762">
    <property type="term" value="C:mitochondrial large ribosomal subunit"/>
    <property type="evidence" value="ECO:0007669"/>
    <property type="project" value="TreeGrafter"/>
</dbReference>
<keyword evidence="6" id="KW-0687">Ribonucleoprotein</keyword>
<dbReference type="GO" id="GO:0006412">
    <property type="term" value="P:translation"/>
    <property type="evidence" value="ECO:0007669"/>
    <property type="project" value="TreeGrafter"/>
</dbReference>
<evidence type="ECO:0000256" key="5">
    <source>
        <dbReference type="ARBA" id="ARBA00023128"/>
    </source>
</evidence>
<dbReference type="PANTHER" id="PTHR13409">
    <property type="entry name" value="MITOCHONDRIAL 39S RIBOSOMAL PROTEIN L51"/>
    <property type="match status" value="1"/>
</dbReference>
<dbReference type="GO" id="GO:0003735">
    <property type="term" value="F:structural constituent of ribosome"/>
    <property type="evidence" value="ECO:0007669"/>
    <property type="project" value="InterPro"/>
</dbReference>
<dbReference type="EMBL" id="GGLE01004077">
    <property type="protein sequence ID" value="MBY08203.1"/>
    <property type="molecule type" value="Transcribed_RNA"/>
</dbReference>
<evidence type="ECO:0000256" key="4">
    <source>
        <dbReference type="ARBA" id="ARBA00022980"/>
    </source>
</evidence>
<accession>A0A2R5LF96</accession>
<proteinExistence type="inferred from homology"/>
<dbReference type="InterPro" id="IPR019373">
    <property type="entry name" value="Ribosomal_mL51"/>
</dbReference>
<evidence type="ECO:0000256" key="1">
    <source>
        <dbReference type="ARBA" id="ARBA00004173"/>
    </source>
</evidence>
<name>A0A2R5LF96_9ACAR</name>
<evidence type="ECO:0000256" key="8">
    <source>
        <dbReference type="ARBA" id="ARBA00035419"/>
    </source>
</evidence>
<comment type="subcellular location">
    <subcellularLocation>
        <location evidence="1">Mitochondrion</location>
    </subcellularLocation>
</comment>
<keyword evidence="5" id="KW-0496">Mitochondrion</keyword>
<dbReference type="AlphaFoldDB" id="A0A2R5LF96"/>
<evidence type="ECO:0000256" key="2">
    <source>
        <dbReference type="ARBA" id="ARBA00010972"/>
    </source>
</evidence>
<evidence type="ECO:0000256" key="3">
    <source>
        <dbReference type="ARBA" id="ARBA00022946"/>
    </source>
</evidence>
<dbReference type="Pfam" id="PF10244">
    <property type="entry name" value="MRP-L51"/>
    <property type="match status" value="1"/>
</dbReference>
<reference evidence="9" key="1">
    <citation type="submission" date="2018-03" db="EMBL/GenBank/DDBJ databases">
        <title>The relapsing fever spirochete Borrelia turicatae persists in the highly oxidative environment of its soft-bodied tick vector.</title>
        <authorList>
            <person name="Bourret T.J."/>
            <person name="Boyle W.K."/>
            <person name="Valenzuela J.G."/>
            <person name="Oliveira F."/>
            <person name="Lopez J.E."/>
        </authorList>
    </citation>
    <scope>NUCLEOTIDE SEQUENCE</scope>
    <source>
        <strain evidence="9">Kansas strain/isolate</strain>
        <tissue evidence="9">Salivary glands</tissue>
    </source>
</reference>
<comment type="similarity">
    <text evidence="2">Belongs to the mitochondrion-specific ribosomal protein mL51 family.</text>
</comment>